<organism evidence="2 3">
    <name type="scientific">Digitaria exilis</name>
    <dbReference type="NCBI Taxonomy" id="1010633"/>
    <lineage>
        <taxon>Eukaryota</taxon>
        <taxon>Viridiplantae</taxon>
        <taxon>Streptophyta</taxon>
        <taxon>Embryophyta</taxon>
        <taxon>Tracheophyta</taxon>
        <taxon>Spermatophyta</taxon>
        <taxon>Magnoliopsida</taxon>
        <taxon>Liliopsida</taxon>
        <taxon>Poales</taxon>
        <taxon>Poaceae</taxon>
        <taxon>PACMAD clade</taxon>
        <taxon>Panicoideae</taxon>
        <taxon>Panicodae</taxon>
        <taxon>Paniceae</taxon>
        <taxon>Anthephorinae</taxon>
        <taxon>Digitaria</taxon>
    </lineage>
</organism>
<dbReference type="OrthoDB" id="655446at2759"/>
<gene>
    <name evidence="2" type="ORF">HU200_023738</name>
</gene>
<dbReference type="EMBL" id="JACEFO010001695">
    <property type="protein sequence ID" value="KAF8720493.1"/>
    <property type="molecule type" value="Genomic_DNA"/>
</dbReference>
<name>A0A835C0Y9_9POAL</name>
<feature type="compositionally biased region" description="Polar residues" evidence="1">
    <location>
        <begin position="31"/>
        <end position="43"/>
    </location>
</feature>
<reference evidence="2" key="1">
    <citation type="submission" date="2020-07" db="EMBL/GenBank/DDBJ databases">
        <title>Genome sequence and genetic diversity analysis of an under-domesticated orphan crop, white fonio (Digitaria exilis).</title>
        <authorList>
            <person name="Bennetzen J.L."/>
            <person name="Chen S."/>
            <person name="Ma X."/>
            <person name="Wang X."/>
            <person name="Yssel A.E.J."/>
            <person name="Chaluvadi S.R."/>
            <person name="Johnson M."/>
            <person name="Gangashetty P."/>
            <person name="Hamidou F."/>
            <person name="Sanogo M.D."/>
            <person name="Zwaenepoel A."/>
            <person name="Wallace J."/>
            <person name="Van De Peer Y."/>
            <person name="Van Deynze A."/>
        </authorList>
    </citation>
    <scope>NUCLEOTIDE SEQUENCE</scope>
    <source>
        <tissue evidence="2">Leaves</tissue>
    </source>
</reference>
<feature type="region of interest" description="Disordered" evidence="1">
    <location>
        <begin position="31"/>
        <end position="52"/>
    </location>
</feature>
<evidence type="ECO:0000313" key="3">
    <source>
        <dbReference type="Proteomes" id="UP000636709"/>
    </source>
</evidence>
<evidence type="ECO:0000256" key="1">
    <source>
        <dbReference type="SAM" id="MobiDB-lite"/>
    </source>
</evidence>
<accession>A0A835C0Y9</accession>
<comment type="caution">
    <text evidence="2">The sequence shown here is derived from an EMBL/GenBank/DDBJ whole genome shotgun (WGS) entry which is preliminary data.</text>
</comment>
<sequence length="134" mass="14952">MDLSHIILRGSYSNTITRGIKRLLENSQAASLQVGSPSRLRQSTSERGEHGERLKCNIPTDCKMEEHTALSKVKPANCTSQTELPVGLTFVTPQKKKLPEIIDTEDSAELLNTGIKASKKRENLGCLWQYPFKL</sequence>
<proteinExistence type="predicted"/>
<evidence type="ECO:0000313" key="2">
    <source>
        <dbReference type="EMBL" id="KAF8720493.1"/>
    </source>
</evidence>
<dbReference type="Proteomes" id="UP000636709">
    <property type="component" value="Unassembled WGS sequence"/>
</dbReference>
<keyword evidence="3" id="KW-1185">Reference proteome</keyword>
<protein>
    <submittedName>
        <fullName evidence="2">Uncharacterized protein</fullName>
    </submittedName>
</protein>
<dbReference type="AlphaFoldDB" id="A0A835C0Y9"/>